<dbReference type="RefSeq" id="WP_144570945.1">
    <property type="nucleotide sequence ID" value="NZ_VLKG01000003.1"/>
</dbReference>
<name>A0A562IZN2_9GAMM</name>
<dbReference type="OrthoDB" id="7041822at2"/>
<evidence type="ECO:0000313" key="2">
    <source>
        <dbReference type="Proteomes" id="UP000319627"/>
    </source>
</evidence>
<accession>A0A562IZN2</accession>
<dbReference type="AlphaFoldDB" id="A0A562IZN2"/>
<comment type="caution">
    <text evidence="1">The sequence shown here is derived from an EMBL/GenBank/DDBJ whole genome shotgun (WGS) entry which is preliminary data.</text>
</comment>
<proteinExistence type="predicted"/>
<evidence type="ECO:0000313" key="1">
    <source>
        <dbReference type="EMBL" id="TWH76300.1"/>
    </source>
</evidence>
<dbReference type="EMBL" id="VLKG01000003">
    <property type="protein sequence ID" value="TWH76300.1"/>
    <property type="molecule type" value="Genomic_DNA"/>
</dbReference>
<gene>
    <name evidence="1" type="ORF">LX59_01223</name>
</gene>
<organism evidence="1 2">
    <name type="scientific">Azomonas agilis</name>
    <dbReference type="NCBI Taxonomy" id="116849"/>
    <lineage>
        <taxon>Bacteria</taxon>
        <taxon>Pseudomonadati</taxon>
        <taxon>Pseudomonadota</taxon>
        <taxon>Gammaproteobacteria</taxon>
        <taxon>Pseudomonadales</taxon>
        <taxon>Pseudomonadaceae</taxon>
        <taxon>Azomonas</taxon>
    </lineage>
</organism>
<dbReference type="Proteomes" id="UP000319627">
    <property type="component" value="Unassembled WGS sequence"/>
</dbReference>
<keyword evidence="2" id="KW-1185">Reference proteome</keyword>
<sequence length="78" mass="8695">MNAKGIINSTRRLLGAKQLGSSALIAKAELDGRNTLAQAQLWLERTERPTDETELNHYRMVSDATESLKRVLKGEKPC</sequence>
<protein>
    <submittedName>
        <fullName evidence="1">Uncharacterized protein</fullName>
    </submittedName>
</protein>
<reference evidence="1 2" key="1">
    <citation type="submission" date="2019-07" db="EMBL/GenBank/DDBJ databases">
        <title>Genomic Encyclopedia of Type Strains, Phase I: the one thousand microbial genomes (KMG-I) project.</title>
        <authorList>
            <person name="Kyrpides N."/>
        </authorList>
    </citation>
    <scope>NUCLEOTIDE SEQUENCE [LARGE SCALE GENOMIC DNA]</scope>
    <source>
        <strain evidence="1 2">DSM 375</strain>
    </source>
</reference>